<dbReference type="SUPFAM" id="SSF48371">
    <property type="entry name" value="ARM repeat"/>
    <property type="match status" value="1"/>
</dbReference>
<dbReference type="InterPro" id="IPR039584">
    <property type="entry name" value="HSF2BP"/>
</dbReference>
<sequence>MESQILEELLQKVNDLGKNLTIFLTEVRGTVLGPDISALSKSIFTLKNNLNNLLGLLPNSQAKENQLRNDLHMLRYKYLSLQKEWDNQQEHLGRMQGEVFKLRNQLRTQSSFCASLGSTLGNLVWKASRLQPVVELFLTTNKLPELFSMTSGTLISFLETYSKDLPDLHSDETQFILSMGGIIANIAAVPEGRHYLVSDFSGKQLIEQILNLLPKIPITTGDPLKRILLMILYNVSINAAGLLLLQDQKPLLETLTQIIMCDRTPELKLLSLRLFESLTYEFGSIAVYNIHRQIVPTKKLQMIMSDSDAEMRQYAQSIINNMKKAEETFVLAPIEPNIPYDQCILSKKICSS</sequence>
<organism evidence="1 2">
    <name type="scientific">Nezara viridula</name>
    <name type="common">Southern green stink bug</name>
    <name type="synonym">Cimex viridulus</name>
    <dbReference type="NCBI Taxonomy" id="85310"/>
    <lineage>
        <taxon>Eukaryota</taxon>
        <taxon>Metazoa</taxon>
        <taxon>Ecdysozoa</taxon>
        <taxon>Arthropoda</taxon>
        <taxon>Hexapoda</taxon>
        <taxon>Insecta</taxon>
        <taxon>Pterygota</taxon>
        <taxon>Neoptera</taxon>
        <taxon>Paraneoptera</taxon>
        <taxon>Hemiptera</taxon>
        <taxon>Heteroptera</taxon>
        <taxon>Panheteroptera</taxon>
        <taxon>Pentatomomorpha</taxon>
        <taxon>Pentatomoidea</taxon>
        <taxon>Pentatomidae</taxon>
        <taxon>Pentatominae</taxon>
        <taxon>Nezara</taxon>
    </lineage>
</organism>
<dbReference type="PANTHER" id="PTHR15434">
    <property type="entry name" value="HEAT SHOCK FACTOR 2-BINDING PROTEIN"/>
    <property type="match status" value="1"/>
</dbReference>
<name>A0A9P0HHZ8_NEZVI</name>
<proteinExistence type="predicted"/>
<dbReference type="AlphaFoldDB" id="A0A9P0HHZ8"/>
<dbReference type="PANTHER" id="PTHR15434:SF2">
    <property type="entry name" value="HEAT SHOCK FACTOR 2-BINDING PROTEIN"/>
    <property type="match status" value="1"/>
</dbReference>
<dbReference type="GO" id="GO:0005829">
    <property type="term" value="C:cytosol"/>
    <property type="evidence" value="ECO:0007669"/>
    <property type="project" value="TreeGrafter"/>
</dbReference>
<evidence type="ECO:0008006" key="3">
    <source>
        <dbReference type="Google" id="ProtNLM"/>
    </source>
</evidence>
<dbReference type="Proteomes" id="UP001152798">
    <property type="component" value="Chromosome 5"/>
</dbReference>
<dbReference type="OrthoDB" id="10065854at2759"/>
<dbReference type="InterPro" id="IPR016024">
    <property type="entry name" value="ARM-type_fold"/>
</dbReference>
<reference evidence="1" key="1">
    <citation type="submission" date="2022-01" db="EMBL/GenBank/DDBJ databases">
        <authorList>
            <person name="King R."/>
        </authorList>
    </citation>
    <scope>NUCLEOTIDE SEQUENCE</scope>
</reference>
<gene>
    <name evidence="1" type="ORF">NEZAVI_LOCUS11195</name>
</gene>
<evidence type="ECO:0000313" key="1">
    <source>
        <dbReference type="EMBL" id="CAH1402363.1"/>
    </source>
</evidence>
<dbReference type="EMBL" id="OV725081">
    <property type="protein sequence ID" value="CAH1402363.1"/>
    <property type="molecule type" value="Genomic_DNA"/>
</dbReference>
<keyword evidence="2" id="KW-1185">Reference proteome</keyword>
<protein>
    <recommendedName>
        <fullName evidence="3">Heat shock factor 2-binding protein</fullName>
    </recommendedName>
</protein>
<evidence type="ECO:0000313" key="2">
    <source>
        <dbReference type="Proteomes" id="UP001152798"/>
    </source>
</evidence>
<accession>A0A9P0HHZ8</accession>